<name>A0A653AC14_9BACT</name>
<reference evidence="1" key="1">
    <citation type="submission" date="2018-07" db="EMBL/GenBank/DDBJ databases">
        <authorList>
            <consortium name="Genoscope - CEA"/>
            <person name="William W."/>
        </authorList>
    </citation>
    <scope>NUCLEOTIDE SEQUENCE</scope>
    <source>
        <strain evidence="1">IK1</strain>
    </source>
</reference>
<dbReference type="EMBL" id="UPXZ01000025">
    <property type="protein sequence ID" value="VBB45610.1"/>
    <property type="molecule type" value="Genomic_DNA"/>
</dbReference>
<dbReference type="AlphaFoldDB" id="A0A653AC14"/>
<proteinExistence type="predicted"/>
<accession>A0A653AC14</accession>
<protein>
    <submittedName>
        <fullName evidence="1">Uncharacterized protein</fullName>
    </submittedName>
</protein>
<sequence>MNIQNRILGEVYFVTDTVVDWVEIPARRRRVFTRYLFIGLKILIII</sequence>
<organism evidence="1">
    <name type="scientific">uncultured Paludibacter sp</name>
    <dbReference type="NCBI Taxonomy" id="497635"/>
    <lineage>
        <taxon>Bacteria</taxon>
        <taxon>Pseudomonadati</taxon>
        <taxon>Bacteroidota</taxon>
        <taxon>Bacteroidia</taxon>
        <taxon>Bacteroidales</taxon>
        <taxon>Paludibacteraceae</taxon>
        <taxon>Paludibacter</taxon>
        <taxon>environmental samples</taxon>
    </lineage>
</organism>
<evidence type="ECO:0000313" key="1">
    <source>
        <dbReference type="EMBL" id="VBB45610.1"/>
    </source>
</evidence>
<gene>
    <name evidence="1" type="ORF">TRIP_D310005</name>
</gene>